<comment type="caution">
    <text evidence="4">The sequence shown here is derived from an EMBL/GenBank/DDBJ whole genome shotgun (WGS) entry which is preliminary data.</text>
</comment>
<evidence type="ECO:0000256" key="2">
    <source>
        <dbReference type="SAM" id="Phobius"/>
    </source>
</evidence>
<dbReference type="InterPro" id="IPR004509">
    <property type="entry name" value="Competence_ComEA_HhH"/>
</dbReference>
<dbReference type="RefSeq" id="WP_261656920.1">
    <property type="nucleotide sequence ID" value="NZ_QVOV01000007.1"/>
</dbReference>
<evidence type="ECO:0000259" key="3">
    <source>
        <dbReference type="SMART" id="SM00278"/>
    </source>
</evidence>
<dbReference type="Pfam" id="PF12836">
    <property type="entry name" value="HHH_3"/>
    <property type="match status" value="1"/>
</dbReference>
<dbReference type="SMART" id="SM00278">
    <property type="entry name" value="HhH1"/>
    <property type="match status" value="2"/>
</dbReference>
<name>A0ABT2NZ31_9LACO</name>
<accession>A0ABT2NZ31</accession>
<keyword evidence="2" id="KW-0812">Transmembrane</keyword>
<feature type="region of interest" description="Disordered" evidence="1">
    <location>
        <begin position="43"/>
        <end position="64"/>
    </location>
</feature>
<evidence type="ECO:0000313" key="4">
    <source>
        <dbReference type="EMBL" id="MCT8389376.1"/>
    </source>
</evidence>
<dbReference type="Gene3D" id="1.10.150.280">
    <property type="entry name" value="AF1531-like domain"/>
    <property type="match status" value="1"/>
</dbReference>
<feature type="domain" description="Helix-hairpin-helix DNA-binding motif class 1" evidence="3">
    <location>
        <begin position="156"/>
        <end position="175"/>
    </location>
</feature>
<dbReference type="PANTHER" id="PTHR21180">
    <property type="entry name" value="ENDONUCLEASE/EXONUCLEASE/PHOSPHATASE FAMILY DOMAIN-CONTAINING PROTEIN 1"/>
    <property type="match status" value="1"/>
</dbReference>
<sequence length="208" mass="22617">MIEQFEQFKSTWLAHRRWLVVGLLVAGVCLLFFAVTRQPTKTIPQPQQSASQASQPKQAQNTRAADDKILIDIKGAVKRPGVYEVSQQPRLQAVIAQAGGLTEQADSLQINLAQKLTDGQMIYVPAKGETGQVTGAGGQNQSANQAKINLNTATVDELQTLEGIGEKKAEQIIAYRQTNGGFKQISDLKAVSGIGEKRFETLKDKLTV</sequence>
<keyword evidence="5" id="KW-1185">Reference proteome</keyword>
<dbReference type="SUPFAM" id="SSF47781">
    <property type="entry name" value="RuvA domain 2-like"/>
    <property type="match status" value="1"/>
</dbReference>
<dbReference type="EMBL" id="QVOV01000007">
    <property type="protein sequence ID" value="MCT8389376.1"/>
    <property type="molecule type" value="Genomic_DNA"/>
</dbReference>
<dbReference type="InterPro" id="IPR010994">
    <property type="entry name" value="RuvA_2-like"/>
</dbReference>
<gene>
    <name evidence="4" type="ORF">D0501_04730</name>
</gene>
<dbReference type="NCBIfam" id="TIGR00426">
    <property type="entry name" value="competence protein ComEA helix-hairpin-helix repeat region"/>
    <property type="match status" value="1"/>
</dbReference>
<protein>
    <submittedName>
        <fullName evidence="4">Transporter</fullName>
    </submittedName>
</protein>
<dbReference type="InterPro" id="IPR051675">
    <property type="entry name" value="Endo/Exo/Phosphatase_dom_1"/>
</dbReference>
<dbReference type="Pfam" id="PF10531">
    <property type="entry name" value="SLBB"/>
    <property type="match status" value="1"/>
</dbReference>
<dbReference type="InterPro" id="IPR003583">
    <property type="entry name" value="Hlx-hairpin-Hlx_DNA-bd_motif"/>
</dbReference>
<keyword evidence="2" id="KW-0472">Membrane</keyword>
<feature type="domain" description="Helix-hairpin-helix DNA-binding motif class 1" evidence="3">
    <location>
        <begin position="186"/>
        <end position="205"/>
    </location>
</feature>
<feature type="transmembrane region" description="Helical" evidence="2">
    <location>
        <begin position="18"/>
        <end position="35"/>
    </location>
</feature>
<evidence type="ECO:0000313" key="5">
    <source>
        <dbReference type="Proteomes" id="UP001525857"/>
    </source>
</evidence>
<reference evidence="4 5" key="1">
    <citation type="submission" date="2018-08" db="EMBL/GenBank/DDBJ databases">
        <title>Draft genome sequences of Leuconostoc spp. and Weissella spp. with biocontrol potential.</title>
        <authorList>
            <person name="Lo R."/>
            <person name="Ho V.T.T."/>
            <person name="Turner M.S."/>
        </authorList>
    </citation>
    <scope>NUCLEOTIDE SEQUENCE [LARGE SCALE GENOMIC DNA]</scope>
    <source>
        <strain evidence="4 5">733</strain>
    </source>
</reference>
<evidence type="ECO:0000256" key="1">
    <source>
        <dbReference type="SAM" id="MobiDB-lite"/>
    </source>
</evidence>
<dbReference type="Proteomes" id="UP001525857">
    <property type="component" value="Unassembled WGS sequence"/>
</dbReference>
<keyword evidence="2" id="KW-1133">Transmembrane helix</keyword>
<dbReference type="PANTHER" id="PTHR21180:SF32">
    <property type="entry name" value="ENDONUCLEASE_EXONUCLEASE_PHOSPHATASE FAMILY DOMAIN-CONTAINING PROTEIN 1"/>
    <property type="match status" value="1"/>
</dbReference>
<feature type="compositionally biased region" description="Low complexity" evidence="1">
    <location>
        <begin position="44"/>
        <end position="60"/>
    </location>
</feature>
<organism evidence="4 5">
    <name type="scientific">Leuconostoc holzapfelii</name>
    <dbReference type="NCBI Taxonomy" id="434464"/>
    <lineage>
        <taxon>Bacteria</taxon>
        <taxon>Bacillati</taxon>
        <taxon>Bacillota</taxon>
        <taxon>Bacilli</taxon>
        <taxon>Lactobacillales</taxon>
        <taxon>Lactobacillaceae</taxon>
        <taxon>Leuconostoc</taxon>
    </lineage>
</organism>
<dbReference type="InterPro" id="IPR019554">
    <property type="entry name" value="Soluble_ligand-bd"/>
</dbReference>
<proteinExistence type="predicted"/>